<organism evidence="1 2">
    <name type="scientific">Coprococcus comes ATCC 27758</name>
    <dbReference type="NCBI Taxonomy" id="470146"/>
    <lineage>
        <taxon>Bacteria</taxon>
        <taxon>Bacillati</taxon>
        <taxon>Bacillota</taxon>
        <taxon>Clostridia</taxon>
        <taxon>Lachnospirales</taxon>
        <taxon>Lachnospiraceae</taxon>
        <taxon>Coprococcus</taxon>
    </lineage>
</organism>
<accession>C0BA76</accession>
<evidence type="ECO:0000313" key="2">
    <source>
        <dbReference type="Proteomes" id="UP000003793"/>
    </source>
</evidence>
<name>C0BA76_9FIRM</name>
<dbReference type="AlphaFoldDB" id="C0BA76"/>
<gene>
    <name evidence="1" type="ORF">COPCOM_02708</name>
</gene>
<reference evidence="1 2" key="2">
    <citation type="submission" date="2009-03" db="EMBL/GenBank/DDBJ databases">
        <title>Draft genome sequence of Coprococcus comes (ATCC 27758).</title>
        <authorList>
            <person name="Sudarsanam P."/>
            <person name="Ley R."/>
            <person name="Guruge J."/>
            <person name="Turnbaugh P.J."/>
            <person name="Mahowald M."/>
            <person name="Liep D."/>
            <person name="Gordon J."/>
        </authorList>
    </citation>
    <scope>NUCLEOTIDE SEQUENCE [LARGE SCALE GENOMIC DNA]</scope>
    <source>
        <strain evidence="1 2">ATCC 27758</strain>
    </source>
</reference>
<dbReference type="EMBL" id="ABVR01000041">
    <property type="protein sequence ID" value="EEG89718.1"/>
    <property type="molecule type" value="Genomic_DNA"/>
</dbReference>
<reference evidence="1 2" key="1">
    <citation type="submission" date="2009-02" db="EMBL/GenBank/DDBJ databases">
        <authorList>
            <person name="Fulton L."/>
            <person name="Clifton S."/>
            <person name="Fulton B."/>
            <person name="Xu J."/>
            <person name="Minx P."/>
            <person name="Pepin K.H."/>
            <person name="Johnson M."/>
            <person name="Bhonagiri V."/>
            <person name="Nash W.E."/>
            <person name="Mardis E.R."/>
            <person name="Wilson R.K."/>
        </authorList>
    </citation>
    <scope>NUCLEOTIDE SEQUENCE [LARGE SCALE GENOMIC DNA]</scope>
    <source>
        <strain evidence="1 2">ATCC 27758</strain>
    </source>
</reference>
<protein>
    <submittedName>
        <fullName evidence="1">Uncharacterized protein</fullName>
    </submittedName>
</protein>
<evidence type="ECO:0000313" key="1">
    <source>
        <dbReference type="EMBL" id="EEG89718.1"/>
    </source>
</evidence>
<sequence>MMDCLLNSRIANRFFKTDTVFDNTAYIELVITEMSVPNNRVRIDYIQFGLGLEYDNEWILNASNKTTISSINDDLPESEFSVTLHNDNQIFNVDNPASEINFLESGQRLNVTIGYKLDNGSIEWLQMGSLYVYEWSASDEKATIRAVDVLKFIDDDYYKGQYYENGITLYDLAVLVLTDASVGNDDYYLDTYLKKVIIHNPLPKVKHKEALQIIANAGRCVLDYDRYGRIRIHSLFQPSMETTSNGTTYYSDIKNVDIQTQKSDFATYEKNRWLADGKMLFLPKEDVQNTGYVSSAISDENGLFTENPVITRTLEAKYKAYGIYIAFGNKLPKKFIIRTYADNVLSDTLTIQSGIANDFEIQYDFPEYDKMEIEFVETEPNSRIHVDYISIGSETSYRIEYDDLYSTPVGTQLDRIKNVKVARYLYSKSSIEDELATETLTYDGENAIYYMSDACYGYTVSIEDGKSGQSANVVSSGAYYVEIAVSGVAIGETVNITVKGYKYNVSTAYDVQTVNNRGTDKEWQNPIISDAEHSKQVATWLADYFSSGIEYELDYRGEPAIDCGDTIGQENKYDSNLKAVVEEAQITFDSGLLGGGLVTRRKNSVARTKN</sequence>
<proteinExistence type="predicted"/>
<comment type="caution">
    <text evidence="1">The sequence shown here is derived from an EMBL/GenBank/DDBJ whole genome shotgun (WGS) entry which is preliminary data.</text>
</comment>
<dbReference type="Proteomes" id="UP000003793">
    <property type="component" value="Unassembled WGS sequence"/>
</dbReference>
<dbReference type="HOGENOM" id="CLU_370374_0_0_9"/>